<dbReference type="EMBL" id="CP032489">
    <property type="protein sequence ID" value="AYD48986.1"/>
    <property type="molecule type" value="Genomic_DNA"/>
</dbReference>
<dbReference type="Pfam" id="PF12419">
    <property type="entry name" value="DUF3670"/>
    <property type="match status" value="1"/>
</dbReference>
<keyword evidence="2" id="KW-0863">Zinc-finger</keyword>
<dbReference type="Pfam" id="PF04434">
    <property type="entry name" value="SWIM"/>
    <property type="match status" value="1"/>
</dbReference>
<dbReference type="PROSITE" id="PS51194">
    <property type="entry name" value="HELICASE_CTER"/>
    <property type="match status" value="1"/>
</dbReference>
<evidence type="ECO:0000313" key="6">
    <source>
        <dbReference type="EMBL" id="AYD48986.1"/>
    </source>
</evidence>
<dbReference type="Gene3D" id="3.40.50.10810">
    <property type="entry name" value="Tandem AAA-ATPase domain"/>
    <property type="match status" value="1"/>
</dbReference>
<organism evidence="6 7">
    <name type="scientific">Arachidicoccus soli</name>
    <dbReference type="NCBI Taxonomy" id="2341117"/>
    <lineage>
        <taxon>Bacteria</taxon>
        <taxon>Pseudomonadati</taxon>
        <taxon>Bacteroidota</taxon>
        <taxon>Chitinophagia</taxon>
        <taxon>Chitinophagales</taxon>
        <taxon>Chitinophagaceae</taxon>
        <taxon>Arachidicoccus</taxon>
    </lineage>
</organism>
<dbReference type="InterPro" id="IPR038718">
    <property type="entry name" value="SNF2-like_sf"/>
</dbReference>
<feature type="domain" description="Helicase C-terminal" evidence="5">
    <location>
        <begin position="1015"/>
        <end position="1166"/>
    </location>
</feature>
<dbReference type="SMART" id="SM00487">
    <property type="entry name" value="DEXDc"/>
    <property type="match status" value="1"/>
</dbReference>
<dbReference type="KEGG" id="ark:D6B99_16020"/>
<dbReference type="InterPro" id="IPR001650">
    <property type="entry name" value="Helicase_C-like"/>
</dbReference>
<dbReference type="PANTHER" id="PTHR45629:SF7">
    <property type="entry name" value="DNA EXCISION REPAIR PROTEIN ERCC-6-RELATED"/>
    <property type="match status" value="1"/>
</dbReference>
<sequence>MISLIIFDNPKNNNVANQYGKTWWGLQWLNSLNNIDYSNRLPRGRSYANNGAVAKIEITENRIKAWVNGSQRKPYQVDIILPPFFDPQLDKFIKALANRPVIISKLLNKELDQEVLSIAENMGLKVFPKQWTDFKMQCSCPDWAVPCKHLAAVIYKVSAEIDNNPFLVFSLHSVDLITEMNKLGLFINQETSRIPQLINLYFNSAKNATKKVFNNEDAYIKPSFAQLKPIHVPLAALLSDFPAFYPNSDNFKEKYTTSINRNVKNCQRILQNKISLEAALNRSLKANKIGAHSKQTIILDEKFETKVLVDDIKNSLSDFLLQIVQIPNNKTLDYQPSTAALHTLFYASLHLLANGAIVPQIIQHSNANFSIRWLPAMLSKDVRNLIKELELILPPGIFVWEEKGTQKEIDNQPVLNLLSLFITELLHLFQERFSGALFLNLFFKNDQYAFTGPGEEALSGGIAAWLQKYFITQGKYKPQIEVTESLNDNFLISVNVLEKDTPQNAPLTLREILNVKKYDKNRFEILSAITQLNSFINGLDDYINSKGEQQILMNMESFAPFLFQMIPAIQLLDIDILLPKSLQHILKPKASIKVKAKTSKSFLRLDQLLEFDWQVAIGDHLMNEEDFKKLLKKSDGLIKYKSQYIYVNKEELEKLHKHFSGDVKLSSLQLLQTALSQEYHGSAISLTNEVRDLIKEITEVKEIPLPKKLKAKLRPYQQRGFSWMYRNAKIGFGSVLADDMGLGKTLQVITALLKYKEENATGDKKALVIAPTGLLTNWQVEINKFAPTLKTHLFHGSNRKITKDYDILLTSYGIARTEASNLKKLTWHSLVIDEAQNIKNQETAQAKAIKTIPADNFIAMSGTPVENRLSEFWSIMDYCNRGFLGSPKDFKENFANPIETYNDIKAADKLKMITSPFLMRRLKNDKKIISDLPDKIEMDCYSNLVKEQASLYEKTLEEALKEIEAIDASDKKGLFVRQGLVLQMILALKQICNHPTQFLKNNIMDAKLSGKLSLLFDKLDSIVESNEKVLVFTQFTEMGKILQFFIKERYGVSPLFYHGGNTLKQRKEMVNNFQTNHADKIFILSLKAAGTGLNLTAANHVIHYDLWWNPAVEAQATDRAYRIGQKNNVMVHRLITKNTFEERINEMIQSKKALAEMTVATGENWIGNLSNKELKQLFELGQ</sequence>
<dbReference type="InterPro" id="IPR000330">
    <property type="entry name" value="SNF2_N"/>
</dbReference>
<dbReference type="GO" id="GO:0008270">
    <property type="term" value="F:zinc ion binding"/>
    <property type="evidence" value="ECO:0007669"/>
    <property type="project" value="UniProtKB-KW"/>
</dbReference>
<dbReference type="FunFam" id="3.40.50.300:FF:000533">
    <property type="entry name" value="Helicase, Snf2 family"/>
    <property type="match status" value="1"/>
</dbReference>
<evidence type="ECO:0000256" key="2">
    <source>
        <dbReference type="PROSITE-ProRule" id="PRU00325"/>
    </source>
</evidence>
<gene>
    <name evidence="6" type="ORF">D6B99_16020</name>
</gene>
<dbReference type="SUPFAM" id="SSF52540">
    <property type="entry name" value="P-loop containing nucleoside triphosphate hydrolases"/>
    <property type="match status" value="2"/>
</dbReference>
<dbReference type="Gene3D" id="3.40.50.300">
    <property type="entry name" value="P-loop containing nucleotide triphosphate hydrolases"/>
    <property type="match status" value="1"/>
</dbReference>
<evidence type="ECO:0000259" key="4">
    <source>
        <dbReference type="PROSITE" id="PS51192"/>
    </source>
</evidence>
<dbReference type="Proteomes" id="UP000266118">
    <property type="component" value="Chromosome"/>
</dbReference>
<dbReference type="GO" id="GO:0005524">
    <property type="term" value="F:ATP binding"/>
    <property type="evidence" value="ECO:0007669"/>
    <property type="project" value="InterPro"/>
</dbReference>
<keyword evidence="2" id="KW-0479">Metal-binding</keyword>
<dbReference type="AlphaFoldDB" id="A0A386HUE1"/>
<protein>
    <submittedName>
        <fullName evidence="6">DEAD/DEAH box helicase</fullName>
    </submittedName>
</protein>
<dbReference type="CDD" id="cd18012">
    <property type="entry name" value="DEXQc_arch_SWI2_SNF2"/>
    <property type="match status" value="1"/>
</dbReference>
<dbReference type="PANTHER" id="PTHR45629">
    <property type="entry name" value="SNF2/RAD54 FAMILY MEMBER"/>
    <property type="match status" value="1"/>
</dbReference>
<evidence type="ECO:0000259" key="3">
    <source>
        <dbReference type="PROSITE" id="PS50966"/>
    </source>
</evidence>
<proteinExistence type="predicted"/>
<dbReference type="OrthoDB" id="9760715at2"/>
<dbReference type="GO" id="GO:0016787">
    <property type="term" value="F:hydrolase activity"/>
    <property type="evidence" value="ECO:0007669"/>
    <property type="project" value="UniProtKB-KW"/>
</dbReference>
<dbReference type="Pfam" id="PF00271">
    <property type="entry name" value="Helicase_C"/>
    <property type="match status" value="1"/>
</dbReference>
<keyword evidence="7" id="KW-1185">Reference proteome</keyword>
<feature type="domain" description="Helicase ATP-binding" evidence="4">
    <location>
        <begin position="725"/>
        <end position="882"/>
    </location>
</feature>
<dbReference type="Pfam" id="PF00176">
    <property type="entry name" value="SNF2-rel_dom"/>
    <property type="match status" value="1"/>
</dbReference>
<dbReference type="SMART" id="SM00490">
    <property type="entry name" value="HELICc"/>
    <property type="match status" value="1"/>
</dbReference>
<keyword evidence="2" id="KW-0862">Zinc</keyword>
<keyword evidence="6" id="KW-0547">Nucleotide-binding</keyword>
<keyword evidence="1" id="KW-0378">Hydrolase</keyword>
<dbReference type="InterPro" id="IPR007527">
    <property type="entry name" value="Znf_SWIM"/>
</dbReference>
<dbReference type="PROSITE" id="PS50966">
    <property type="entry name" value="ZF_SWIM"/>
    <property type="match status" value="1"/>
</dbReference>
<evidence type="ECO:0000313" key="7">
    <source>
        <dbReference type="Proteomes" id="UP000266118"/>
    </source>
</evidence>
<keyword evidence="6" id="KW-0067">ATP-binding</keyword>
<dbReference type="GO" id="GO:0015616">
    <property type="term" value="F:DNA translocase activity"/>
    <property type="evidence" value="ECO:0007669"/>
    <property type="project" value="TreeGrafter"/>
</dbReference>
<accession>A0A386HUE1</accession>
<dbReference type="GO" id="GO:0004386">
    <property type="term" value="F:helicase activity"/>
    <property type="evidence" value="ECO:0007669"/>
    <property type="project" value="UniProtKB-KW"/>
</dbReference>
<reference evidence="6 7" key="1">
    <citation type="submission" date="2018-09" db="EMBL/GenBank/DDBJ databases">
        <title>Arachidicoccus sp. nov., a bacterium isolated from soil.</title>
        <authorList>
            <person name="Weon H.-Y."/>
            <person name="Kwon S.-W."/>
            <person name="Lee S.A."/>
        </authorList>
    </citation>
    <scope>NUCLEOTIDE SEQUENCE [LARGE SCALE GENOMIC DNA]</scope>
    <source>
        <strain evidence="6 7">KIS59-12</strain>
    </source>
</reference>
<dbReference type="CDD" id="cd18793">
    <property type="entry name" value="SF2_C_SNF"/>
    <property type="match status" value="1"/>
</dbReference>
<name>A0A386HUE1_9BACT</name>
<dbReference type="PROSITE" id="PS51192">
    <property type="entry name" value="HELICASE_ATP_BIND_1"/>
    <property type="match status" value="1"/>
</dbReference>
<dbReference type="InterPro" id="IPR049730">
    <property type="entry name" value="SNF2/RAD54-like_C"/>
</dbReference>
<dbReference type="InterPro" id="IPR014001">
    <property type="entry name" value="Helicase_ATP-bd"/>
</dbReference>
<feature type="domain" description="SWIM-type" evidence="3">
    <location>
        <begin position="124"/>
        <end position="158"/>
    </location>
</feature>
<evidence type="ECO:0000259" key="5">
    <source>
        <dbReference type="PROSITE" id="PS51194"/>
    </source>
</evidence>
<dbReference type="InterPro" id="IPR050496">
    <property type="entry name" value="SNF2_RAD54_helicase_repair"/>
</dbReference>
<dbReference type="InterPro" id="IPR027417">
    <property type="entry name" value="P-loop_NTPase"/>
</dbReference>
<evidence type="ECO:0000256" key="1">
    <source>
        <dbReference type="ARBA" id="ARBA00022801"/>
    </source>
</evidence>
<keyword evidence="6" id="KW-0347">Helicase</keyword>
<dbReference type="InterPro" id="IPR022138">
    <property type="entry name" value="DUF3670"/>
</dbReference>